<organism evidence="2 3">
    <name type="scientific">Neocucurbitaria cava</name>
    <dbReference type="NCBI Taxonomy" id="798079"/>
    <lineage>
        <taxon>Eukaryota</taxon>
        <taxon>Fungi</taxon>
        <taxon>Dikarya</taxon>
        <taxon>Ascomycota</taxon>
        <taxon>Pezizomycotina</taxon>
        <taxon>Dothideomycetes</taxon>
        <taxon>Pleosporomycetidae</taxon>
        <taxon>Pleosporales</taxon>
        <taxon>Pleosporineae</taxon>
        <taxon>Cucurbitariaceae</taxon>
        <taxon>Neocucurbitaria</taxon>
    </lineage>
</organism>
<dbReference type="Proteomes" id="UP001140560">
    <property type="component" value="Unassembled WGS sequence"/>
</dbReference>
<dbReference type="Pfam" id="PF13924">
    <property type="entry name" value="Lipocalin_5"/>
    <property type="match status" value="1"/>
</dbReference>
<dbReference type="InterPro" id="IPR024311">
    <property type="entry name" value="Lipocalin-like"/>
</dbReference>
<proteinExistence type="predicted"/>
<evidence type="ECO:0000313" key="2">
    <source>
        <dbReference type="EMBL" id="KAJ4369815.1"/>
    </source>
</evidence>
<evidence type="ECO:0000259" key="1">
    <source>
        <dbReference type="Pfam" id="PF13924"/>
    </source>
</evidence>
<sequence>MSPSRPPSLRAQLIGAWDLISYTAHLLRPHKHRLPLGPQARGTILYTPDGHMSAQLLRPGQPPFAHGDGITSGTDAEWASVGKNFVAYSGRFWLDERGGSKGEEPLLLHEMSVSNLPKLVGQVQRRTVRVSEEEGGVRYLHLGVDRMEVEGEMRVVEVLWRRREYNAAAQVPAKL</sequence>
<feature type="domain" description="Lipocalin-like" evidence="1">
    <location>
        <begin position="14"/>
        <end position="162"/>
    </location>
</feature>
<protein>
    <recommendedName>
        <fullName evidence="1">Lipocalin-like domain-containing protein</fullName>
    </recommendedName>
</protein>
<keyword evidence="3" id="KW-1185">Reference proteome</keyword>
<reference evidence="2" key="1">
    <citation type="submission" date="2022-10" db="EMBL/GenBank/DDBJ databases">
        <title>Tapping the CABI collections for fungal endophytes: first genome assemblies for Collariella, Neodidymelliopsis, Ascochyta clinopodiicola, Didymella pomorum, Didymosphaeria variabile, Neocosmospora piperis and Neocucurbitaria cava.</title>
        <authorList>
            <person name="Hill R."/>
        </authorList>
    </citation>
    <scope>NUCLEOTIDE SEQUENCE</scope>
    <source>
        <strain evidence="2">IMI 356814</strain>
    </source>
</reference>
<dbReference type="OrthoDB" id="3904217at2759"/>
<accession>A0A9W8YAC8</accession>
<dbReference type="AlphaFoldDB" id="A0A9W8YAC8"/>
<dbReference type="EMBL" id="JAPEUY010000009">
    <property type="protein sequence ID" value="KAJ4369815.1"/>
    <property type="molecule type" value="Genomic_DNA"/>
</dbReference>
<name>A0A9W8YAC8_9PLEO</name>
<evidence type="ECO:0000313" key="3">
    <source>
        <dbReference type="Proteomes" id="UP001140560"/>
    </source>
</evidence>
<gene>
    <name evidence="2" type="ORF">N0V83_005579</name>
</gene>
<comment type="caution">
    <text evidence="2">The sequence shown here is derived from an EMBL/GenBank/DDBJ whole genome shotgun (WGS) entry which is preliminary data.</text>
</comment>